<dbReference type="EMBL" id="VSRR010000084">
    <property type="protein sequence ID" value="MPC09776.1"/>
    <property type="molecule type" value="Genomic_DNA"/>
</dbReference>
<proteinExistence type="predicted"/>
<name>A0A5B7CN53_PORTR</name>
<dbReference type="AlphaFoldDB" id="A0A5B7CN53"/>
<evidence type="ECO:0000313" key="1">
    <source>
        <dbReference type="EMBL" id="MPC09776.1"/>
    </source>
</evidence>
<protein>
    <submittedName>
        <fullName evidence="1">Uncharacterized protein</fullName>
    </submittedName>
</protein>
<accession>A0A5B7CN53</accession>
<sequence length="85" mass="9453">MFLAASDQGSSRLHNQGYIGRSVTRQGHHLTQQGYKVQECVHNDITNELLNMVTRRSIPDLNGSSEAPLSTLTKRQLQLVPTVHA</sequence>
<gene>
    <name evidence="1" type="ORF">E2C01_002394</name>
</gene>
<dbReference type="Proteomes" id="UP000324222">
    <property type="component" value="Unassembled WGS sequence"/>
</dbReference>
<reference evidence="1" key="1">
    <citation type="submission" date="2019-05" db="EMBL/GenBank/DDBJ databases">
        <title>Another draft genome of Portunus trituberculatus and its Hox gene families provides insights of decapod evolution.</title>
        <authorList>
            <person name="Jeong J.-H."/>
            <person name="Song I."/>
            <person name="Kim S."/>
            <person name="Choi T."/>
            <person name="Kim D."/>
            <person name="Ryu S."/>
            <person name="Kim W."/>
        </authorList>
    </citation>
    <scope>NUCLEOTIDE SEQUENCE [LARGE SCALE GENOMIC DNA]</scope>
    <source>
        <tissue evidence="1">Muscle</tissue>
    </source>
</reference>
<organism evidence="1 2">
    <name type="scientific">Portunus trituberculatus</name>
    <name type="common">Swimming crab</name>
    <name type="synonym">Neptunus trituberculatus</name>
    <dbReference type="NCBI Taxonomy" id="210409"/>
    <lineage>
        <taxon>Eukaryota</taxon>
        <taxon>Metazoa</taxon>
        <taxon>Ecdysozoa</taxon>
        <taxon>Arthropoda</taxon>
        <taxon>Crustacea</taxon>
        <taxon>Multicrustacea</taxon>
        <taxon>Malacostraca</taxon>
        <taxon>Eumalacostraca</taxon>
        <taxon>Eucarida</taxon>
        <taxon>Decapoda</taxon>
        <taxon>Pleocyemata</taxon>
        <taxon>Brachyura</taxon>
        <taxon>Eubrachyura</taxon>
        <taxon>Portunoidea</taxon>
        <taxon>Portunidae</taxon>
        <taxon>Portuninae</taxon>
        <taxon>Portunus</taxon>
    </lineage>
</organism>
<keyword evidence="2" id="KW-1185">Reference proteome</keyword>
<comment type="caution">
    <text evidence="1">The sequence shown here is derived from an EMBL/GenBank/DDBJ whole genome shotgun (WGS) entry which is preliminary data.</text>
</comment>
<evidence type="ECO:0000313" key="2">
    <source>
        <dbReference type="Proteomes" id="UP000324222"/>
    </source>
</evidence>